<protein>
    <submittedName>
        <fullName evidence="1">Uncharacterized protein</fullName>
    </submittedName>
</protein>
<evidence type="ECO:0000313" key="4">
    <source>
        <dbReference type="Proteomes" id="UP000887228"/>
    </source>
</evidence>
<dbReference type="EMBL" id="BPMS01000028">
    <property type="protein sequence ID" value="GIZ90582.1"/>
    <property type="molecule type" value="Genomic_DNA"/>
</dbReference>
<dbReference type="EMBL" id="BPMT01000026">
    <property type="protein sequence ID" value="GIZ94953.1"/>
    <property type="molecule type" value="Genomic_DNA"/>
</dbReference>
<dbReference type="AlphaFoldDB" id="A0AA37CJK5"/>
<gene>
    <name evidence="1" type="ORF">KAM435_39090</name>
    <name evidence="2" type="ORF">KAM436_39210</name>
</gene>
<proteinExistence type="predicted"/>
<name>A0AA37CJK5_AQUAC</name>
<accession>A0AA37CJK5</accession>
<comment type="caution">
    <text evidence="1">The sequence shown here is derived from an EMBL/GenBank/DDBJ whole genome shotgun (WGS) entry which is preliminary data.</text>
</comment>
<reference evidence="1 4" key="1">
    <citation type="submission" date="2021-07" db="EMBL/GenBank/DDBJ databases">
        <title>Whole genome sequencing of carbapenem-resistant Pseudomonas spp. isolated in Japan.</title>
        <authorList>
            <person name="Suzuki M."/>
            <person name="Maehana S."/>
            <person name="Kitasato H."/>
        </authorList>
    </citation>
    <scope>NUCLEOTIDE SEQUENCE</scope>
    <source>
        <strain evidence="1">KAM435</strain>
        <strain evidence="2 4">KAM436</strain>
    </source>
</reference>
<dbReference type="Proteomes" id="UP000887212">
    <property type="component" value="Unassembled WGS sequence"/>
</dbReference>
<evidence type="ECO:0000313" key="1">
    <source>
        <dbReference type="EMBL" id="GIZ90582.1"/>
    </source>
</evidence>
<organism evidence="1 3">
    <name type="scientific">Aquipseudomonas alcaligenes</name>
    <name type="common">Pseudomonas alcaligenes</name>
    <dbReference type="NCBI Taxonomy" id="43263"/>
    <lineage>
        <taxon>Bacteria</taxon>
        <taxon>Pseudomonadati</taxon>
        <taxon>Pseudomonadota</taxon>
        <taxon>Gammaproteobacteria</taxon>
        <taxon>Pseudomonadales</taxon>
        <taxon>Pseudomonadaceae</taxon>
        <taxon>Aquipseudomonas</taxon>
    </lineage>
</organism>
<evidence type="ECO:0000313" key="2">
    <source>
        <dbReference type="EMBL" id="GIZ94953.1"/>
    </source>
</evidence>
<evidence type="ECO:0000313" key="3">
    <source>
        <dbReference type="Proteomes" id="UP000887212"/>
    </source>
</evidence>
<sequence>MYIEQRDRLTANLSLGLSTETANAIVARAYGHETFDAGADTLLSPIAGLQKVKSPAEIRALDDSVLQMMEFVRMAQNLVAPKLRSLLGPTPQGVIIATMWGFPNFEALKAYARRDKIDPTSTEPSEIARFKRRTNTMPPSQYLLGRDYSGSTLIIHNKPEETSQWIDQEICLNNLEDLQVGLVRCDVEGDDYLNRYSRNHVVLRQDLSENHSSFILGARAQNSESRLSVSIIPKRTYTLEELVAAHHSALGENAVRGSSLIVDRVPVLLDEQSLDAGFRLAKSINLNVVLVTDAPAEDLWSRCETRLIFSYDRTLPLSGNSEMNSALIFASPFTGLKRHNLQLVYHTTAGGPVYSTVQLVPDDKPKGASVLSRIFGRPALG</sequence>
<dbReference type="RefSeq" id="WP_203788675.1">
    <property type="nucleotide sequence ID" value="NZ_AP024354.1"/>
</dbReference>
<dbReference type="Proteomes" id="UP000887228">
    <property type="component" value="Unassembled WGS sequence"/>
</dbReference>